<keyword evidence="2" id="KW-1185">Reference proteome</keyword>
<proteinExistence type="predicted"/>
<dbReference type="GeneID" id="93620195"/>
<gene>
    <name evidence="1" type="ORF">RO3G_13230</name>
</gene>
<dbReference type="Pfam" id="PF10300">
    <property type="entry name" value="Iml2-TPR_39"/>
    <property type="match status" value="1"/>
</dbReference>
<reference evidence="1 2" key="1">
    <citation type="journal article" date="2009" name="PLoS Genet.">
        <title>Genomic analysis of the basal lineage fungus Rhizopus oryzae reveals a whole-genome duplication.</title>
        <authorList>
            <person name="Ma L.-J."/>
            <person name="Ibrahim A.S."/>
            <person name="Skory C."/>
            <person name="Grabherr M.G."/>
            <person name="Burger G."/>
            <person name="Butler M."/>
            <person name="Elias M."/>
            <person name="Idnurm A."/>
            <person name="Lang B.F."/>
            <person name="Sone T."/>
            <person name="Abe A."/>
            <person name="Calvo S.E."/>
            <person name="Corrochano L.M."/>
            <person name="Engels R."/>
            <person name="Fu J."/>
            <person name="Hansberg W."/>
            <person name="Kim J.-M."/>
            <person name="Kodira C.D."/>
            <person name="Koehrsen M.J."/>
            <person name="Liu B."/>
            <person name="Miranda-Saavedra D."/>
            <person name="O'Leary S."/>
            <person name="Ortiz-Castellanos L."/>
            <person name="Poulter R."/>
            <person name="Rodriguez-Romero J."/>
            <person name="Ruiz-Herrera J."/>
            <person name="Shen Y.-Q."/>
            <person name="Zeng Q."/>
            <person name="Galagan J."/>
            <person name="Birren B.W."/>
            <person name="Cuomo C.A."/>
            <person name="Wickes B.L."/>
        </authorList>
    </citation>
    <scope>NUCLEOTIDE SEQUENCE [LARGE SCALE GENOMIC DNA]</scope>
    <source>
        <strain evidence="2">RA 99-880 / ATCC MYA-4621 / FGSC 9543 / NRRL 43880</strain>
    </source>
</reference>
<name>I1CJ89_RHIO9</name>
<sequence>MNAKGKAFADYELDHRIISSSRFTKDDYSKSDANLISLDRVDIKAIKANTLSPREQEKSVIHFMHKDWAQDSQVTEDAIKTLVKTYQIATAQIDRATKHHFGHTVIEYLSTCRQYIRLSQPLPMHIKPTKPKQLDSHEVELVPNGVLRAHVVKAEACLQIAILYLLQENVTGYIKCGLNLRRAYVSYSIVWQEYKRAGQLHNEYMDEETISGIQFG</sequence>
<dbReference type="Proteomes" id="UP000009138">
    <property type="component" value="Unassembled WGS sequence"/>
</dbReference>
<dbReference type="VEuPathDB" id="FungiDB:RO3G_13230"/>
<evidence type="ECO:0000313" key="1">
    <source>
        <dbReference type="EMBL" id="EIE88519.1"/>
    </source>
</evidence>
<evidence type="ECO:0000313" key="2">
    <source>
        <dbReference type="Proteomes" id="UP000009138"/>
    </source>
</evidence>
<dbReference type="RefSeq" id="XP_067523915.1">
    <property type="nucleotide sequence ID" value="XM_067667814.1"/>
</dbReference>
<dbReference type="InterPro" id="IPR019412">
    <property type="entry name" value="IML2/TPR_39"/>
</dbReference>
<organism evidence="1 2">
    <name type="scientific">Rhizopus delemar (strain RA 99-880 / ATCC MYA-4621 / FGSC 9543 / NRRL 43880)</name>
    <name type="common">Mucormycosis agent</name>
    <name type="synonym">Rhizopus arrhizus var. delemar</name>
    <dbReference type="NCBI Taxonomy" id="246409"/>
    <lineage>
        <taxon>Eukaryota</taxon>
        <taxon>Fungi</taxon>
        <taxon>Fungi incertae sedis</taxon>
        <taxon>Mucoromycota</taxon>
        <taxon>Mucoromycotina</taxon>
        <taxon>Mucoromycetes</taxon>
        <taxon>Mucorales</taxon>
        <taxon>Mucorineae</taxon>
        <taxon>Rhizopodaceae</taxon>
        <taxon>Rhizopus</taxon>
    </lineage>
</organism>
<dbReference type="EMBL" id="CH476742">
    <property type="protein sequence ID" value="EIE88519.1"/>
    <property type="molecule type" value="Genomic_DNA"/>
</dbReference>
<dbReference type="InParanoid" id="I1CJ89"/>
<dbReference type="AlphaFoldDB" id="I1CJ89"/>
<protein>
    <submittedName>
        <fullName evidence="1">Uncharacterized protein</fullName>
    </submittedName>
</protein>
<accession>I1CJ89</accession>